<feature type="domain" description="Mur ligase central" evidence="10">
    <location>
        <begin position="127"/>
        <end position="311"/>
    </location>
</feature>
<evidence type="ECO:0000256" key="6">
    <source>
        <dbReference type="ARBA" id="ARBA00022741"/>
    </source>
</evidence>
<keyword evidence="7" id="KW-0067">ATP-binding</keyword>
<dbReference type="Gene3D" id="3.40.1190.10">
    <property type="entry name" value="Mur-like, catalytic domain"/>
    <property type="match status" value="1"/>
</dbReference>
<keyword evidence="4" id="KW-0436">Ligase</keyword>
<dbReference type="PANTHER" id="PTHR43692:SF1">
    <property type="entry name" value="UDP-N-ACETYLMURAMOYLALANINE--D-GLUTAMATE LIGASE"/>
    <property type="match status" value="1"/>
</dbReference>
<evidence type="ECO:0000259" key="10">
    <source>
        <dbReference type="Pfam" id="PF08245"/>
    </source>
</evidence>
<dbReference type="Gene3D" id="3.40.50.720">
    <property type="entry name" value="NAD(P)-binding Rossmann-like Domain"/>
    <property type="match status" value="1"/>
</dbReference>
<dbReference type="GO" id="GO:0004326">
    <property type="term" value="F:tetrahydrofolylpolyglutamate synthase activity"/>
    <property type="evidence" value="ECO:0007669"/>
    <property type="project" value="InterPro"/>
</dbReference>
<dbReference type="GO" id="GO:0008764">
    <property type="term" value="F:UDP-N-acetylmuramoylalanine-D-glutamate ligase activity"/>
    <property type="evidence" value="ECO:0007669"/>
    <property type="project" value="UniProtKB-EC"/>
</dbReference>
<dbReference type="GO" id="GO:0051301">
    <property type="term" value="P:cell division"/>
    <property type="evidence" value="ECO:0007669"/>
    <property type="project" value="UniProtKB-KW"/>
</dbReference>
<evidence type="ECO:0000313" key="11">
    <source>
        <dbReference type="EMBL" id="CAB4665663.1"/>
    </source>
</evidence>
<dbReference type="GO" id="GO:0009252">
    <property type="term" value="P:peptidoglycan biosynthetic process"/>
    <property type="evidence" value="ECO:0007669"/>
    <property type="project" value="UniProtKB-UniPathway"/>
</dbReference>
<dbReference type="NCBIfam" id="TIGR01087">
    <property type="entry name" value="murD"/>
    <property type="match status" value="1"/>
</dbReference>
<dbReference type="PROSITE" id="PS01011">
    <property type="entry name" value="FOLYLPOLYGLU_SYNT_1"/>
    <property type="match status" value="1"/>
</dbReference>
<sequence>MGAFVIQSFHRDSDWSSVHVTVAGIGIAGFAAADALAQLGGRVTVVDASDGETQREKAEVLDVIGVEVVLGHDGTLPETDLLVVSPGLRPSDPLIAQAQVRNIPVWGELELAWRLRATVGAAPWLVVTGTNGKTTTTLMLESMLKAAGLRTVAAGNIGNSLIGVVMHDELDVIAVEVGAPQLPFVESMSPLASVCLNIADDHIDHFGSFDAYVAAKAKIYGRTQIAAIFNVDEPVTMQLVQEADVVEGCRAIGYTLGVPDVSMLGVVEEYLVDRAFVDDRRNTAQELANVHDVHPLAPHNVANALAAAALARAFGVSATAIQQGLKDFEPAGHRIAHVATVQEVTFIDDSKATNTHAALTSLRAYRPVVWIAGGMAKGQDFDQLIREAGKNLRAVVLLGVDREVIAQGLARHAPHVPVTVIERTDLEAMVEVVAAARAYAQAGDTVLLAPGCASWDMFRDYSQRGDLFAQAVRTLELGER</sequence>
<evidence type="ECO:0000256" key="4">
    <source>
        <dbReference type="ARBA" id="ARBA00022598"/>
    </source>
</evidence>
<evidence type="ECO:0000259" key="9">
    <source>
        <dbReference type="Pfam" id="PF02875"/>
    </source>
</evidence>
<comment type="pathway">
    <text evidence="2">Cell wall biogenesis; peptidoglycan biosynthesis.</text>
</comment>
<dbReference type="HAMAP" id="MF_00639">
    <property type="entry name" value="MurD"/>
    <property type="match status" value="1"/>
</dbReference>
<dbReference type="UniPathway" id="UPA00219"/>
<reference evidence="11" key="1">
    <citation type="submission" date="2020-05" db="EMBL/GenBank/DDBJ databases">
        <authorList>
            <person name="Chiriac C."/>
            <person name="Salcher M."/>
            <person name="Ghai R."/>
            <person name="Kavagutti S V."/>
        </authorList>
    </citation>
    <scope>NUCLEOTIDE SEQUENCE</scope>
</reference>
<dbReference type="Gene3D" id="3.90.190.20">
    <property type="entry name" value="Mur ligase, C-terminal domain"/>
    <property type="match status" value="1"/>
</dbReference>
<dbReference type="InterPro" id="IPR004101">
    <property type="entry name" value="Mur_ligase_C"/>
</dbReference>
<keyword evidence="8" id="KW-0131">Cell cycle</keyword>
<proteinExistence type="inferred from homology"/>
<dbReference type="GO" id="GO:0005737">
    <property type="term" value="C:cytoplasm"/>
    <property type="evidence" value="ECO:0007669"/>
    <property type="project" value="UniProtKB-SubCell"/>
</dbReference>
<evidence type="ECO:0000256" key="1">
    <source>
        <dbReference type="ARBA" id="ARBA00004496"/>
    </source>
</evidence>
<dbReference type="InterPro" id="IPR018109">
    <property type="entry name" value="Folylpolyglutamate_synth_CS"/>
</dbReference>
<feature type="domain" description="Mur ligase C-terminal" evidence="9">
    <location>
        <begin position="333"/>
        <end position="451"/>
    </location>
</feature>
<dbReference type="GO" id="GO:0008360">
    <property type="term" value="P:regulation of cell shape"/>
    <property type="evidence" value="ECO:0007669"/>
    <property type="project" value="InterPro"/>
</dbReference>
<dbReference type="InterPro" id="IPR013221">
    <property type="entry name" value="Mur_ligase_cen"/>
</dbReference>
<dbReference type="SUPFAM" id="SSF53623">
    <property type="entry name" value="MurD-like peptide ligases, catalytic domain"/>
    <property type="match status" value="1"/>
</dbReference>
<dbReference type="InterPro" id="IPR036565">
    <property type="entry name" value="Mur-like_cat_sf"/>
</dbReference>
<evidence type="ECO:0000256" key="8">
    <source>
        <dbReference type="ARBA" id="ARBA00023306"/>
    </source>
</evidence>
<dbReference type="EMBL" id="CAEZWR010000083">
    <property type="protein sequence ID" value="CAB4665663.1"/>
    <property type="molecule type" value="Genomic_DNA"/>
</dbReference>
<protein>
    <submittedName>
        <fullName evidence="11">Unannotated protein</fullName>
    </submittedName>
</protein>
<dbReference type="Pfam" id="PF08245">
    <property type="entry name" value="Mur_ligase_M"/>
    <property type="match status" value="1"/>
</dbReference>
<comment type="subcellular location">
    <subcellularLocation>
        <location evidence="1">Cytoplasm</location>
    </subcellularLocation>
</comment>
<evidence type="ECO:0000256" key="7">
    <source>
        <dbReference type="ARBA" id="ARBA00022840"/>
    </source>
</evidence>
<keyword evidence="5" id="KW-0132">Cell division</keyword>
<dbReference type="InterPro" id="IPR036615">
    <property type="entry name" value="Mur_ligase_C_dom_sf"/>
</dbReference>
<dbReference type="SUPFAM" id="SSF53244">
    <property type="entry name" value="MurD-like peptide ligases, peptide-binding domain"/>
    <property type="match status" value="1"/>
</dbReference>
<keyword evidence="3" id="KW-0963">Cytoplasm</keyword>
<organism evidence="11">
    <name type="scientific">freshwater metagenome</name>
    <dbReference type="NCBI Taxonomy" id="449393"/>
    <lineage>
        <taxon>unclassified sequences</taxon>
        <taxon>metagenomes</taxon>
        <taxon>ecological metagenomes</taxon>
    </lineage>
</organism>
<dbReference type="PANTHER" id="PTHR43692">
    <property type="entry name" value="UDP-N-ACETYLMURAMOYLALANINE--D-GLUTAMATE LIGASE"/>
    <property type="match status" value="1"/>
</dbReference>
<evidence type="ECO:0000256" key="5">
    <source>
        <dbReference type="ARBA" id="ARBA00022618"/>
    </source>
</evidence>
<dbReference type="Pfam" id="PF21799">
    <property type="entry name" value="MurD-like_N"/>
    <property type="match status" value="1"/>
</dbReference>
<accession>A0A6J6LZ99</accession>
<dbReference type="SUPFAM" id="SSF51984">
    <property type="entry name" value="MurCD N-terminal domain"/>
    <property type="match status" value="1"/>
</dbReference>
<dbReference type="GO" id="GO:0005524">
    <property type="term" value="F:ATP binding"/>
    <property type="evidence" value="ECO:0007669"/>
    <property type="project" value="UniProtKB-KW"/>
</dbReference>
<gene>
    <name evidence="11" type="ORF">UFOPK2282_00809</name>
</gene>
<evidence type="ECO:0000256" key="2">
    <source>
        <dbReference type="ARBA" id="ARBA00004752"/>
    </source>
</evidence>
<dbReference type="Pfam" id="PF02875">
    <property type="entry name" value="Mur_ligase_C"/>
    <property type="match status" value="1"/>
</dbReference>
<keyword evidence="6" id="KW-0547">Nucleotide-binding</keyword>
<evidence type="ECO:0000256" key="3">
    <source>
        <dbReference type="ARBA" id="ARBA00022490"/>
    </source>
</evidence>
<dbReference type="AlphaFoldDB" id="A0A6J6LZ99"/>
<dbReference type="InterPro" id="IPR005762">
    <property type="entry name" value="MurD"/>
</dbReference>
<name>A0A6J6LZ99_9ZZZZ</name>